<evidence type="ECO:0000256" key="1">
    <source>
        <dbReference type="SAM" id="MobiDB-lite"/>
    </source>
</evidence>
<name>A0A433Q2S6_9FUNG</name>
<gene>
    <name evidence="2" type="ORF">BC938DRAFT_474087</name>
</gene>
<keyword evidence="3" id="KW-1185">Reference proteome</keyword>
<organism evidence="2 3">
    <name type="scientific">Jimgerdemannia flammicorona</name>
    <dbReference type="NCBI Taxonomy" id="994334"/>
    <lineage>
        <taxon>Eukaryota</taxon>
        <taxon>Fungi</taxon>
        <taxon>Fungi incertae sedis</taxon>
        <taxon>Mucoromycota</taxon>
        <taxon>Mucoromycotina</taxon>
        <taxon>Endogonomycetes</taxon>
        <taxon>Endogonales</taxon>
        <taxon>Endogonaceae</taxon>
        <taxon>Jimgerdemannia</taxon>
    </lineage>
</organism>
<evidence type="ECO:0000313" key="2">
    <source>
        <dbReference type="EMBL" id="RUS24123.1"/>
    </source>
</evidence>
<dbReference type="Proteomes" id="UP000274822">
    <property type="component" value="Unassembled WGS sequence"/>
</dbReference>
<protein>
    <submittedName>
        <fullName evidence="2">Uncharacterized protein</fullName>
    </submittedName>
</protein>
<dbReference type="EMBL" id="RBNJ01017239">
    <property type="protein sequence ID" value="RUS24123.1"/>
    <property type="molecule type" value="Genomic_DNA"/>
</dbReference>
<comment type="caution">
    <text evidence="2">The sequence shown here is derived from an EMBL/GenBank/DDBJ whole genome shotgun (WGS) entry which is preliminary data.</text>
</comment>
<reference evidence="2 3" key="1">
    <citation type="journal article" date="2018" name="New Phytol.">
        <title>Phylogenomics of Endogonaceae and evolution of mycorrhizas within Mucoromycota.</title>
        <authorList>
            <person name="Chang Y."/>
            <person name="Desiro A."/>
            <person name="Na H."/>
            <person name="Sandor L."/>
            <person name="Lipzen A."/>
            <person name="Clum A."/>
            <person name="Barry K."/>
            <person name="Grigoriev I.V."/>
            <person name="Martin F.M."/>
            <person name="Stajich J.E."/>
            <person name="Smith M.E."/>
            <person name="Bonito G."/>
            <person name="Spatafora J.W."/>
        </authorList>
    </citation>
    <scope>NUCLEOTIDE SEQUENCE [LARGE SCALE GENOMIC DNA]</scope>
    <source>
        <strain evidence="2 3">AD002</strain>
    </source>
</reference>
<evidence type="ECO:0000313" key="3">
    <source>
        <dbReference type="Proteomes" id="UP000274822"/>
    </source>
</evidence>
<dbReference type="AlphaFoldDB" id="A0A433Q2S6"/>
<proteinExistence type="predicted"/>
<feature type="region of interest" description="Disordered" evidence="1">
    <location>
        <begin position="1"/>
        <end position="31"/>
    </location>
</feature>
<sequence length="77" mass="8253">MSRPAGMPVHLDDDDEDEHGGGGGGGNGGAVHRQVLENVIEDCLAEFRVGLHGDIVNMHLELLRQFHIQKVILSGEG</sequence>
<accession>A0A433Q2S6</accession>